<dbReference type="KEGG" id="gak:X907_0994"/>
<dbReference type="RefSeq" id="WP_127565904.1">
    <property type="nucleotide sequence ID" value="NZ_BMFB01000002.1"/>
</dbReference>
<reference evidence="2 3" key="1">
    <citation type="submission" date="2016-12" db="EMBL/GenBank/DDBJ databases">
        <title>The genome of dimorphic prosthecate Glycocaulis alkaliphilus 6b-8t, isolated from crude oil dictates its adaptability in petroleum environments.</title>
        <authorList>
            <person name="Wu X.-L."/>
            <person name="Geng S."/>
        </authorList>
    </citation>
    <scope>NUCLEOTIDE SEQUENCE [LARGE SCALE GENOMIC DNA]</scope>
    <source>
        <strain evidence="2 3">6B-8</strain>
    </source>
</reference>
<sequence>MHFRPMPILTVLTLAALAFLLVLGTWQSQRMAWKEAELERWQEASANPARDLHEALCVDVPFEGRSVGFLPEERTGNVRVYGRSLDDNRAGWRIFVPVDAPACLDVPYVLAEAAFQPLVEAAAPVRMMSRWRIETPLQAGAFTPPADPAERTFYAFDGPGMAQALGLEDGAIAPDWWLAEDTGEPPAYLTATPPERHFAYAVTWFGMAIALLGVYLVFHAARGRLSFTGRKE</sequence>
<dbReference type="AlphaFoldDB" id="A0A3T0E8A2"/>
<evidence type="ECO:0000313" key="3">
    <source>
        <dbReference type="Proteomes" id="UP000286954"/>
    </source>
</evidence>
<accession>A0A3T0E8A2</accession>
<dbReference type="GO" id="GO:0005886">
    <property type="term" value="C:plasma membrane"/>
    <property type="evidence" value="ECO:0007669"/>
    <property type="project" value="UniProtKB-SubCell"/>
</dbReference>
<keyword evidence="1" id="KW-0472">Membrane</keyword>
<proteinExistence type="inferred from homology"/>
<feature type="transmembrane region" description="Helical" evidence="1">
    <location>
        <begin position="198"/>
        <end position="221"/>
    </location>
</feature>
<comment type="subcellular location">
    <subcellularLocation>
        <location evidence="1">Cell membrane</location>
        <topology evidence="1">Multi-pass membrane protein</topology>
    </subcellularLocation>
</comment>
<evidence type="ECO:0000313" key="2">
    <source>
        <dbReference type="EMBL" id="AZU03534.1"/>
    </source>
</evidence>
<dbReference type="OrthoDB" id="6079986at2"/>
<keyword evidence="1" id="KW-1003">Cell membrane</keyword>
<comment type="caution">
    <text evidence="1">Lacks conserved residue(s) required for the propagation of feature annotation.</text>
</comment>
<dbReference type="EMBL" id="CP018911">
    <property type="protein sequence ID" value="AZU03534.1"/>
    <property type="molecule type" value="Genomic_DNA"/>
</dbReference>
<dbReference type="CDD" id="cd06662">
    <property type="entry name" value="SURF1"/>
    <property type="match status" value="1"/>
</dbReference>
<evidence type="ECO:0000256" key="1">
    <source>
        <dbReference type="RuleBase" id="RU363076"/>
    </source>
</evidence>
<name>A0A3T0E8A2_9PROT</name>
<gene>
    <name evidence="2" type="ORF">X907_0994</name>
</gene>
<dbReference type="InterPro" id="IPR002994">
    <property type="entry name" value="Surf1/Shy1"/>
</dbReference>
<organism evidence="2 3">
    <name type="scientific">Glycocaulis alkaliphilus</name>
    <dbReference type="NCBI Taxonomy" id="1434191"/>
    <lineage>
        <taxon>Bacteria</taxon>
        <taxon>Pseudomonadati</taxon>
        <taxon>Pseudomonadota</taxon>
        <taxon>Alphaproteobacteria</taxon>
        <taxon>Maricaulales</taxon>
        <taxon>Maricaulaceae</taxon>
        <taxon>Glycocaulis</taxon>
    </lineage>
</organism>
<keyword evidence="1" id="KW-0812">Transmembrane</keyword>
<keyword evidence="3" id="KW-1185">Reference proteome</keyword>
<dbReference type="Pfam" id="PF02104">
    <property type="entry name" value="SURF1"/>
    <property type="match status" value="1"/>
</dbReference>
<comment type="similarity">
    <text evidence="1">Belongs to the SURF1 family.</text>
</comment>
<dbReference type="PROSITE" id="PS50895">
    <property type="entry name" value="SURF1"/>
    <property type="match status" value="1"/>
</dbReference>
<protein>
    <recommendedName>
        <fullName evidence="1">SURF1-like protein</fullName>
    </recommendedName>
</protein>
<keyword evidence="1" id="KW-1133">Transmembrane helix</keyword>
<dbReference type="Proteomes" id="UP000286954">
    <property type="component" value="Chromosome"/>
</dbReference>